<comment type="similarity">
    <text evidence="1">Belongs to the sulfatase family.</text>
</comment>
<name>A0A934S4R3_9BACT</name>
<dbReference type="GO" id="GO:0046872">
    <property type="term" value="F:metal ion binding"/>
    <property type="evidence" value="ECO:0007669"/>
    <property type="project" value="UniProtKB-KW"/>
</dbReference>
<dbReference type="AlphaFoldDB" id="A0A934S4R3"/>
<evidence type="ECO:0000256" key="1">
    <source>
        <dbReference type="ARBA" id="ARBA00008779"/>
    </source>
</evidence>
<accession>A0A934S4R3</accession>
<dbReference type="Gene3D" id="3.40.720.10">
    <property type="entry name" value="Alkaline Phosphatase, subunit A"/>
    <property type="match status" value="1"/>
</dbReference>
<dbReference type="PANTHER" id="PTHR42693">
    <property type="entry name" value="ARYLSULFATASE FAMILY MEMBER"/>
    <property type="match status" value="1"/>
</dbReference>
<proteinExistence type="inferred from homology"/>
<keyword evidence="3" id="KW-0378">Hydrolase</keyword>
<evidence type="ECO:0000313" key="6">
    <source>
        <dbReference type="EMBL" id="MBK1878973.1"/>
    </source>
</evidence>
<dbReference type="PROSITE" id="PS00523">
    <property type="entry name" value="SULFATASE_1"/>
    <property type="match status" value="1"/>
</dbReference>
<evidence type="ECO:0000313" key="7">
    <source>
        <dbReference type="Proteomes" id="UP000617628"/>
    </source>
</evidence>
<dbReference type="GO" id="GO:0004065">
    <property type="term" value="F:arylsulfatase activity"/>
    <property type="evidence" value="ECO:0007669"/>
    <property type="project" value="TreeGrafter"/>
</dbReference>
<dbReference type="InterPro" id="IPR050738">
    <property type="entry name" value="Sulfatase"/>
</dbReference>
<dbReference type="Proteomes" id="UP000617628">
    <property type="component" value="Unassembled WGS sequence"/>
</dbReference>
<dbReference type="InterPro" id="IPR000917">
    <property type="entry name" value="Sulfatase_N"/>
</dbReference>
<dbReference type="InterPro" id="IPR017850">
    <property type="entry name" value="Alkaline_phosphatase_core_sf"/>
</dbReference>
<evidence type="ECO:0000256" key="2">
    <source>
        <dbReference type="ARBA" id="ARBA00022723"/>
    </source>
</evidence>
<dbReference type="Gene3D" id="3.30.1120.10">
    <property type="match status" value="1"/>
</dbReference>
<keyword evidence="4" id="KW-0106">Calcium</keyword>
<keyword evidence="7" id="KW-1185">Reference proteome</keyword>
<dbReference type="InterPro" id="IPR024607">
    <property type="entry name" value="Sulfatase_CS"/>
</dbReference>
<dbReference type="Pfam" id="PF00884">
    <property type="entry name" value="Sulfatase"/>
    <property type="match status" value="1"/>
</dbReference>
<protein>
    <submittedName>
        <fullName evidence="6">Arylsulfatase</fullName>
    </submittedName>
</protein>
<evidence type="ECO:0000256" key="3">
    <source>
        <dbReference type="ARBA" id="ARBA00022801"/>
    </source>
</evidence>
<dbReference type="RefSeq" id="WP_200357187.1">
    <property type="nucleotide sequence ID" value="NZ_JAENIL010000038.1"/>
</dbReference>
<sequence length="593" mass="66482">MLKHGVCLFVVLLLAGLLSASQRPNVVLIVTDDQGYGDVSAHGNPELQTPNLDALHRQSLRLTDFHVDPTCAPTRAAVMTGKYSHHAGVWHTVRGGNHLRRGEVTMAEVFKENGYATALFGKWHLGANYPYRPMDRGFDEWLGIGDGGPGTSDDYFWNDRVNDVYWHNGEQVHREGYNPDVFFDAALDYIKGYNEPNPFFVYLPTYAPHDPCTLPDPGLANKYLDAGTPKGRALFYAMIERVDQNVGKLLETLDGQGLADDTIVIFMTDNGSTHGRSSFNAGMSGGKGSTQDGGHRVPCFIRWPSGDLGEARDIDTLSAHIDLLPTLTELCGLELHKKIDFDGTSLVPLMKEEESDWPERTLFVEVQRKAEYEKGWRSAVLTQRWRLLSLDELYDIKADPAQKNNVSAEYPEVVEQLRKRFDDYWALVTPEDRVFPLPIVGTEFDEEVYLGVSELREGTLWNHAHTASGKPISGLWHFEVETPGAFEIEIRRWPKEVDGGTISGVPPVTKTVDAWDYGPKTHLLYGDEFVALPIKEAYLRVGDVSDSKQVTVSDESLVFEVELGKGLHELDAIFLDEAGKRLTSAYHVYIRRR</sequence>
<keyword evidence="2" id="KW-0479">Metal-binding</keyword>
<evidence type="ECO:0000256" key="4">
    <source>
        <dbReference type="ARBA" id="ARBA00022837"/>
    </source>
</evidence>
<organism evidence="6 7">
    <name type="scientific">Pelagicoccus mobilis</name>
    <dbReference type="NCBI Taxonomy" id="415221"/>
    <lineage>
        <taxon>Bacteria</taxon>
        <taxon>Pseudomonadati</taxon>
        <taxon>Verrucomicrobiota</taxon>
        <taxon>Opitutia</taxon>
        <taxon>Puniceicoccales</taxon>
        <taxon>Pelagicoccaceae</taxon>
        <taxon>Pelagicoccus</taxon>
    </lineage>
</organism>
<dbReference type="CDD" id="cd16146">
    <property type="entry name" value="ARS_like"/>
    <property type="match status" value="1"/>
</dbReference>
<dbReference type="EMBL" id="JAENIL010000038">
    <property type="protein sequence ID" value="MBK1878973.1"/>
    <property type="molecule type" value="Genomic_DNA"/>
</dbReference>
<evidence type="ECO:0000259" key="5">
    <source>
        <dbReference type="Pfam" id="PF00884"/>
    </source>
</evidence>
<comment type="caution">
    <text evidence="6">The sequence shown here is derived from an EMBL/GenBank/DDBJ whole genome shotgun (WGS) entry which is preliminary data.</text>
</comment>
<reference evidence="6" key="1">
    <citation type="submission" date="2021-01" db="EMBL/GenBank/DDBJ databases">
        <title>Modified the classification status of verrucomicrobia.</title>
        <authorList>
            <person name="Feng X."/>
        </authorList>
    </citation>
    <scope>NUCLEOTIDE SEQUENCE</scope>
    <source>
        <strain evidence="6">KCTC 13126</strain>
    </source>
</reference>
<dbReference type="SUPFAM" id="SSF53649">
    <property type="entry name" value="Alkaline phosphatase-like"/>
    <property type="match status" value="1"/>
</dbReference>
<gene>
    <name evidence="6" type="ORF">JIN87_18965</name>
</gene>
<dbReference type="PANTHER" id="PTHR42693:SF53">
    <property type="entry name" value="ENDO-4-O-SULFATASE"/>
    <property type="match status" value="1"/>
</dbReference>
<feature type="domain" description="Sulfatase N-terminal" evidence="5">
    <location>
        <begin position="24"/>
        <end position="332"/>
    </location>
</feature>